<dbReference type="GO" id="GO:0019874">
    <property type="term" value="F:6-aminohexanoate-cyclic-dimer hydrolase activity"/>
    <property type="evidence" value="ECO:0007669"/>
    <property type="project" value="UniProtKB-EC"/>
</dbReference>
<evidence type="ECO:0000256" key="1">
    <source>
        <dbReference type="SAM" id="MobiDB-lite"/>
    </source>
</evidence>
<sequence length="44" mass="4970">MLISLAAELEAVSGWAAKQPTVWWNEGTDTPAPHSVRPPQRWQR</sequence>
<feature type="region of interest" description="Disordered" evidence="1">
    <location>
        <begin position="23"/>
        <end position="44"/>
    </location>
</feature>
<dbReference type="EC" id="3.5.2.12" evidence="2"/>
<protein>
    <submittedName>
        <fullName evidence="2">6-aminohexanoate-cyclic-dimer hydrolase domain protein</fullName>
        <ecNumber evidence="2">3.5.2.12</ecNumber>
    </submittedName>
</protein>
<name>A0A1V3XQ88_MYCKA</name>
<reference evidence="2 3" key="1">
    <citation type="submission" date="2017-02" db="EMBL/GenBank/DDBJ databases">
        <title>Complete genome sequences of Mycobacterium kansasii strains isolated from rhesus macaques.</title>
        <authorList>
            <person name="Panda A."/>
            <person name="Nagaraj S."/>
            <person name="Zhao X."/>
            <person name="Tettelin H."/>
            <person name="Detolla L.J."/>
        </authorList>
    </citation>
    <scope>NUCLEOTIDE SEQUENCE [LARGE SCALE GENOMIC DNA]</scope>
    <source>
        <strain evidence="2 3">11-3469</strain>
    </source>
</reference>
<proteinExistence type="predicted"/>
<comment type="caution">
    <text evidence="2">The sequence shown here is derived from an EMBL/GenBank/DDBJ whole genome shotgun (WGS) entry which is preliminary data.</text>
</comment>
<organism evidence="2 3">
    <name type="scientific">Mycobacterium kansasii</name>
    <dbReference type="NCBI Taxonomy" id="1768"/>
    <lineage>
        <taxon>Bacteria</taxon>
        <taxon>Bacillati</taxon>
        <taxon>Actinomycetota</taxon>
        <taxon>Actinomycetes</taxon>
        <taxon>Mycobacteriales</taxon>
        <taxon>Mycobacteriaceae</taxon>
        <taxon>Mycobacterium</taxon>
    </lineage>
</organism>
<evidence type="ECO:0000313" key="2">
    <source>
        <dbReference type="EMBL" id="OOK80926.1"/>
    </source>
</evidence>
<gene>
    <name evidence="2" type="primary">nylA3</name>
    <name evidence="2" type="ORF">BZL29_1687</name>
</gene>
<evidence type="ECO:0000313" key="3">
    <source>
        <dbReference type="Proteomes" id="UP000188532"/>
    </source>
</evidence>
<dbReference type="AlphaFoldDB" id="A0A1V3XQ88"/>
<accession>A0A1V3XQ88</accession>
<dbReference type="Proteomes" id="UP000188532">
    <property type="component" value="Unassembled WGS sequence"/>
</dbReference>
<dbReference type="EMBL" id="MVBN01000002">
    <property type="protein sequence ID" value="OOK80926.1"/>
    <property type="molecule type" value="Genomic_DNA"/>
</dbReference>
<keyword evidence="2" id="KW-0378">Hydrolase</keyword>